<dbReference type="FunFam" id="2.10.25.10:FF:000066">
    <property type="entry name" value="FAT atypical cadherin 4"/>
    <property type="match status" value="1"/>
</dbReference>
<keyword evidence="11" id="KW-0325">Glycoprotein</keyword>
<dbReference type="GO" id="GO:0048100">
    <property type="term" value="P:wing disc anterior/posterior pattern formation"/>
    <property type="evidence" value="ECO:0007669"/>
    <property type="project" value="UniProtKB-ARBA"/>
</dbReference>
<dbReference type="FunFam" id="2.10.25.10:FF:000185">
    <property type="entry name" value="basement membrane-specific heparan sulfate proteoglycan core protein-like"/>
    <property type="match status" value="1"/>
</dbReference>
<evidence type="ECO:0000256" key="3">
    <source>
        <dbReference type="ARBA" id="ARBA00022536"/>
    </source>
</evidence>
<feature type="disulfide bond" evidence="12">
    <location>
        <begin position="169"/>
        <end position="178"/>
    </location>
</feature>
<dbReference type="Gene3D" id="2.10.25.10">
    <property type="entry name" value="Laminin"/>
    <property type="match status" value="8"/>
</dbReference>
<dbReference type="InterPro" id="IPR009030">
    <property type="entry name" value="Growth_fac_rcpt_cys_sf"/>
</dbReference>
<dbReference type="GO" id="GO:0009986">
    <property type="term" value="C:cell surface"/>
    <property type="evidence" value="ECO:0007669"/>
    <property type="project" value="UniProtKB-ARBA"/>
</dbReference>
<feature type="disulfide bond" evidence="13">
    <location>
        <begin position="65"/>
        <end position="74"/>
    </location>
</feature>
<feature type="region of interest" description="Disordered" evidence="15">
    <location>
        <begin position="465"/>
        <end position="484"/>
    </location>
</feature>
<evidence type="ECO:0000256" key="5">
    <source>
        <dbReference type="ARBA" id="ARBA00022729"/>
    </source>
</evidence>
<evidence type="ECO:0000313" key="20">
    <source>
        <dbReference type="Proteomes" id="UP000801492"/>
    </source>
</evidence>
<proteinExistence type="predicted"/>
<feature type="domain" description="EGF-like" evidence="17">
    <location>
        <begin position="371"/>
        <end position="407"/>
    </location>
</feature>
<dbReference type="AlphaFoldDB" id="A0A8K0CCQ0"/>
<evidence type="ECO:0000256" key="14">
    <source>
        <dbReference type="RuleBase" id="RU280815"/>
    </source>
</evidence>
<dbReference type="GO" id="GO:0005886">
    <property type="term" value="C:plasma membrane"/>
    <property type="evidence" value="ECO:0007669"/>
    <property type="project" value="UniProtKB-ARBA"/>
</dbReference>
<feature type="disulfide bond" evidence="12">
    <location>
        <begin position="321"/>
        <end position="330"/>
    </location>
</feature>
<keyword evidence="6 14" id="KW-0677">Repeat</keyword>
<dbReference type="GO" id="GO:0048018">
    <property type="term" value="F:receptor ligand activity"/>
    <property type="evidence" value="ECO:0007669"/>
    <property type="project" value="UniProtKB-ARBA"/>
</dbReference>
<dbReference type="Pfam" id="PF12661">
    <property type="entry name" value="hEGF"/>
    <property type="match status" value="1"/>
</dbReference>
<dbReference type="GO" id="GO:0048666">
    <property type="term" value="P:neuron development"/>
    <property type="evidence" value="ECO:0007669"/>
    <property type="project" value="UniProtKB-ARBA"/>
</dbReference>
<feature type="domain" description="EGF-like" evidence="17">
    <location>
        <begin position="295"/>
        <end position="331"/>
    </location>
</feature>
<dbReference type="GO" id="GO:0036011">
    <property type="term" value="P:imaginal disc-derived leg segmentation"/>
    <property type="evidence" value="ECO:0007669"/>
    <property type="project" value="UniProtKB-ARBA"/>
</dbReference>
<dbReference type="GO" id="GO:0046331">
    <property type="term" value="P:lateral inhibition"/>
    <property type="evidence" value="ECO:0007669"/>
    <property type="project" value="UniProtKB-ARBA"/>
</dbReference>
<feature type="compositionally biased region" description="Polar residues" evidence="15">
    <location>
        <begin position="472"/>
        <end position="483"/>
    </location>
</feature>
<evidence type="ECO:0000256" key="7">
    <source>
        <dbReference type="ARBA" id="ARBA00022837"/>
    </source>
</evidence>
<dbReference type="FunFam" id="2.10.25.10:FF:000004">
    <property type="entry name" value="Neurogenic locus notch 1"/>
    <property type="match status" value="1"/>
</dbReference>
<feature type="disulfide bond" evidence="12">
    <location>
        <begin position="283"/>
        <end position="292"/>
    </location>
</feature>
<dbReference type="SUPFAM" id="SSF57196">
    <property type="entry name" value="EGF/Laminin"/>
    <property type="match status" value="4"/>
</dbReference>
<keyword evidence="20" id="KW-1185">Reference proteome</keyword>
<feature type="domain" description="EGF-like" evidence="17">
    <location>
        <begin position="333"/>
        <end position="369"/>
    </location>
</feature>
<dbReference type="Pfam" id="PF21700">
    <property type="entry name" value="EGF_DL_JAG"/>
    <property type="match status" value="1"/>
</dbReference>
<dbReference type="PROSITE" id="PS51051">
    <property type="entry name" value="DSL"/>
    <property type="match status" value="1"/>
</dbReference>
<keyword evidence="2 14" id="KW-0217">Developmental protein</keyword>
<dbReference type="InterPro" id="IPR001774">
    <property type="entry name" value="DSL"/>
</dbReference>
<evidence type="ECO:0000256" key="2">
    <source>
        <dbReference type="ARBA" id="ARBA00022473"/>
    </source>
</evidence>
<evidence type="ECO:0000256" key="11">
    <source>
        <dbReference type="ARBA" id="ARBA00023180"/>
    </source>
</evidence>
<dbReference type="Proteomes" id="UP000801492">
    <property type="component" value="Unassembled WGS sequence"/>
</dbReference>
<dbReference type="InterPro" id="IPR013032">
    <property type="entry name" value="EGF-like_CS"/>
</dbReference>
<dbReference type="FunFam" id="2.10.25.10:FF:000018">
    <property type="entry name" value="Delta-like 1"/>
    <property type="match status" value="1"/>
</dbReference>
<dbReference type="GO" id="GO:0030855">
    <property type="term" value="P:epithelial cell differentiation"/>
    <property type="evidence" value="ECO:0007669"/>
    <property type="project" value="UniProtKB-ARBA"/>
</dbReference>
<reference evidence="19" key="1">
    <citation type="submission" date="2019-08" db="EMBL/GenBank/DDBJ databases">
        <title>The genome of the North American firefly Photinus pyralis.</title>
        <authorList>
            <consortium name="Photinus pyralis genome working group"/>
            <person name="Fallon T.R."/>
            <person name="Sander Lower S.E."/>
            <person name="Weng J.-K."/>
        </authorList>
    </citation>
    <scope>NUCLEOTIDE SEQUENCE</scope>
    <source>
        <strain evidence="19">TRF0915ILg1</strain>
        <tissue evidence="19">Whole body</tissue>
    </source>
</reference>
<dbReference type="PANTHER" id="PTHR12916:SF4">
    <property type="entry name" value="UNINFLATABLE, ISOFORM C"/>
    <property type="match status" value="1"/>
</dbReference>
<dbReference type="SMART" id="SM00051">
    <property type="entry name" value="DSL"/>
    <property type="match status" value="1"/>
</dbReference>
<dbReference type="SMART" id="SM00181">
    <property type="entry name" value="EGF"/>
    <property type="match status" value="10"/>
</dbReference>
<dbReference type="InterPro" id="IPR001881">
    <property type="entry name" value="EGF-like_Ca-bd_dom"/>
</dbReference>
<keyword evidence="10 12" id="KW-1015">Disulfide bond</keyword>
<dbReference type="EMBL" id="VTPC01090050">
    <property type="protein sequence ID" value="KAF2884874.1"/>
    <property type="molecule type" value="Genomic_DNA"/>
</dbReference>
<comment type="subcellular location">
    <subcellularLocation>
        <location evidence="1 14">Membrane</location>
        <topology evidence="1 14">Single-pass type I membrane protein</topology>
    </subcellularLocation>
</comment>
<feature type="domain" description="EGF-like" evidence="17">
    <location>
        <begin position="181"/>
        <end position="217"/>
    </location>
</feature>
<dbReference type="SUPFAM" id="SSF57184">
    <property type="entry name" value="Growth factor receptor domain"/>
    <property type="match status" value="1"/>
</dbReference>
<dbReference type="InterPro" id="IPR000742">
    <property type="entry name" value="EGF"/>
</dbReference>
<sequence>MTQRWLQVGEEWTEDVHSSKYSTLRFEYRVTCDPYYYGKGCENLCRPRNDTFGHFTCSPTGDRVCLSGWTGDYCTRPRCLPGCDEQHGHCTEPNECKCQSGWEGPLCNECQRYPGCMHGTCVKPWDCLCDEGWGGLFCNQDLNFCTNHRPCRNGGTCFNTGQGSYTCTCPPEFTGKQCEVAINDCLQSPCQNGGTCTRNGTFHSCLCPRGFHGPHCENSARTCDDHPCRNDGICTDTETGYQCKCMPGYSGVDCEHQVNDCSSNPCKNDGSCVDGVNGFQCICPSGFTGERCETNIDDCKDNPCLNGGTCIDKVNEFRCQCVPGFADSLCQTRVDYCLAKPCANGGTCIKLTNDFKCKCAPGFTKKDCSAEINECQSHPCQNGGTCVNRVHGFECHCPTGFLGRTCEEAASSASPSARVSSESHLTTEHVVVIATISTFVPLLVLVAVGVIICLKQRRKREKARADEEARLQNEQNTAHSSFSKRGAAISAEAHMIKNSWGKCTNNVLSSNLPSPDECSVSNVSVSDNDCFAKPLHQVIDGRSVYTLQRTRSQKQLNTEPGPRASVLLAAKLHEPDYEHIKRLSVMSNSSAVCGASDPSLLKRPVDKEPSGVYVIEEHFHRPDAITQGLFATEV</sequence>
<dbReference type="GO" id="GO:0005509">
    <property type="term" value="F:calcium ion binding"/>
    <property type="evidence" value="ECO:0007669"/>
    <property type="project" value="InterPro"/>
</dbReference>
<dbReference type="PRINTS" id="PR00010">
    <property type="entry name" value="EGFBLOOD"/>
</dbReference>
<comment type="caution">
    <text evidence="12">Lacks conserved residue(s) required for the propagation of feature annotation.</text>
</comment>
<dbReference type="SMART" id="SM00179">
    <property type="entry name" value="EGF_CA"/>
    <property type="match status" value="7"/>
</dbReference>
<evidence type="ECO:0000256" key="8">
    <source>
        <dbReference type="ARBA" id="ARBA00022989"/>
    </source>
</evidence>
<keyword evidence="5 14" id="KW-0732">Signal</keyword>
<evidence type="ECO:0000259" key="18">
    <source>
        <dbReference type="PROSITE" id="PS51051"/>
    </source>
</evidence>
<dbReference type="GO" id="GO:0045179">
    <property type="term" value="C:apical cortex"/>
    <property type="evidence" value="ECO:0007669"/>
    <property type="project" value="UniProtKB-ARBA"/>
</dbReference>
<dbReference type="GO" id="GO:0030718">
    <property type="term" value="P:germ-line stem cell population maintenance"/>
    <property type="evidence" value="ECO:0007669"/>
    <property type="project" value="UniProtKB-ARBA"/>
</dbReference>
<dbReference type="GO" id="GO:0035239">
    <property type="term" value="P:tube morphogenesis"/>
    <property type="evidence" value="ECO:0007669"/>
    <property type="project" value="UniProtKB-ARBA"/>
</dbReference>
<feature type="transmembrane region" description="Helical" evidence="16">
    <location>
        <begin position="430"/>
        <end position="454"/>
    </location>
</feature>
<feature type="disulfide bond" evidence="12">
    <location>
        <begin position="359"/>
        <end position="368"/>
    </location>
</feature>
<evidence type="ECO:0000259" key="17">
    <source>
        <dbReference type="PROSITE" id="PS50026"/>
    </source>
</evidence>
<evidence type="ECO:0000256" key="12">
    <source>
        <dbReference type="PROSITE-ProRule" id="PRU00076"/>
    </source>
</evidence>
<dbReference type="GO" id="GO:0043208">
    <property type="term" value="F:glycosphingolipid binding"/>
    <property type="evidence" value="ECO:0007669"/>
    <property type="project" value="UniProtKB-ARBA"/>
</dbReference>
<keyword evidence="4 14" id="KW-0812">Transmembrane</keyword>
<feature type="domain" description="EGF-like" evidence="17">
    <location>
        <begin position="257"/>
        <end position="293"/>
    </location>
</feature>
<feature type="domain" description="EGF-like" evidence="17">
    <location>
        <begin position="75"/>
        <end position="108"/>
    </location>
</feature>
<feature type="domain" description="EGF-like" evidence="17">
    <location>
        <begin position="219"/>
        <end position="255"/>
    </location>
</feature>
<dbReference type="FunFam" id="2.10.25.10:FF:000064">
    <property type="entry name" value="Delta-like protein"/>
    <property type="match status" value="1"/>
</dbReference>
<dbReference type="PROSITE" id="PS00022">
    <property type="entry name" value="EGF_1"/>
    <property type="match status" value="6"/>
</dbReference>
<dbReference type="GO" id="GO:0035214">
    <property type="term" value="P:eye-antennal disc development"/>
    <property type="evidence" value="ECO:0007669"/>
    <property type="project" value="UniProtKB-ARBA"/>
</dbReference>
<dbReference type="CDD" id="cd00054">
    <property type="entry name" value="EGF_CA"/>
    <property type="match status" value="7"/>
</dbReference>
<gene>
    <name evidence="19" type="ORF">ILUMI_21293</name>
</gene>
<dbReference type="Pfam" id="PF01414">
    <property type="entry name" value="DSL"/>
    <property type="match status" value="1"/>
</dbReference>
<evidence type="ECO:0000256" key="13">
    <source>
        <dbReference type="PROSITE-ProRule" id="PRU00377"/>
    </source>
</evidence>
<dbReference type="GO" id="GO:0051240">
    <property type="term" value="P:positive regulation of multicellular organismal process"/>
    <property type="evidence" value="ECO:0007669"/>
    <property type="project" value="UniProtKB-ARBA"/>
</dbReference>
<dbReference type="FunFam" id="2.10.25.10:FF:000122">
    <property type="entry name" value="Protein crumbs homolog 2"/>
    <property type="match status" value="1"/>
</dbReference>
<dbReference type="PROSITE" id="PS00010">
    <property type="entry name" value="ASX_HYDROXYL"/>
    <property type="match status" value="4"/>
</dbReference>
<feature type="disulfide bond" evidence="12">
    <location>
        <begin position="397"/>
        <end position="406"/>
    </location>
</feature>
<feature type="disulfide bond" evidence="12">
    <location>
        <begin position="245"/>
        <end position="254"/>
    </location>
</feature>
<evidence type="ECO:0000256" key="16">
    <source>
        <dbReference type="SAM" id="Phobius"/>
    </source>
</evidence>
<dbReference type="Pfam" id="PF00008">
    <property type="entry name" value="EGF"/>
    <property type="match status" value="6"/>
</dbReference>
<dbReference type="PROSITE" id="PS50026">
    <property type="entry name" value="EGF_3"/>
    <property type="match status" value="8"/>
</dbReference>
<dbReference type="FunFam" id="2.10.25.140:FF:000001">
    <property type="entry name" value="Delta-like protein"/>
    <property type="match status" value="1"/>
</dbReference>
<dbReference type="Gene3D" id="2.10.25.140">
    <property type="match status" value="1"/>
</dbReference>
<accession>A0A8K0CCQ0</accession>
<evidence type="ECO:0000256" key="6">
    <source>
        <dbReference type="ARBA" id="ARBA00022737"/>
    </source>
</evidence>
<dbReference type="GO" id="GO:0000902">
    <property type="term" value="P:cell morphogenesis"/>
    <property type="evidence" value="ECO:0007669"/>
    <property type="project" value="UniProtKB-ARBA"/>
</dbReference>
<dbReference type="InterPro" id="IPR000152">
    <property type="entry name" value="EGF-type_Asp/Asn_hydroxyl_site"/>
</dbReference>
<feature type="disulfide bond" evidence="12">
    <location>
        <begin position="207"/>
        <end position="216"/>
    </location>
</feature>
<organism evidence="19 20">
    <name type="scientific">Ignelater luminosus</name>
    <name type="common">Cucubano</name>
    <name type="synonym">Pyrophorus luminosus</name>
    <dbReference type="NCBI Taxonomy" id="2038154"/>
    <lineage>
        <taxon>Eukaryota</taxon>
        <taxon>Metazoa</taxon>
        <taxon>Ecdysozoa</taxon>
        <taxon>Arthropoda</taxon>
        <taxon>Hexapoda</taxon>
        <taxon>Insecta</taxon>
        <taxon>Pterygota</taxon>
        <taxon>Neoptera</taxon>
        <taxon>Endopterygota</taxon>
        <taxon>Coleoptera</taxon>
        <taxon>Polyphaga</taxon>
        <taxon>Elateriformia</taxon>
        <taxon>Elateroidea</taxon>
        <taxon>Elateridae</taxon>
        <taxon>Agrypninae</taxon>
        <taxon>Pyrophorini</taxon>
        <taxon>Ignelater</taxon>
    </lineage>
</organism>
<dbReference type="GO" id="GO:0007166">
    <property type="term" value="P:cell surface receptor signaling pathway"/>
    <property type="evidence" value="ECO:0007669"/>
    <property type="project" value="UniProtKB-ARBA"/>
</dbReference>
<keyword evidence="7" id="KW-0106">Calcium</keyword>
<evidence type="ECO:0000313" key="19">
    <source>
        <dbReference type="EMBL" id="KAF2884874.1"/>
    </source>
</evidence>
<dbReference type="GO" id="GO:0008587">
    <property type="term" value="P:imaginal disc-derived wing margin morphogenesis"/>
    <property type="evidence" value="ECO:0007669"/>
    <property type="project" value="UniProtKB-ARBA"/>
</dbReference>
<comment type="caution">
    <text evidence="19">The sequence shown here is derived from an EMBL/GenBank/DDBJ whole genome shotgun (WGS) entry which is preliminary data.</text>
</comment>
<dbReference type="FunFam" id="2.10.25.10:FF:000143">
    <property type="entry name" value="Protein crumbs 1"/>
    <property type="match status" value="1"/>
</dbReference>
<feature type="disulfide bond" evidence="12">
    <location>
        <begin position="98"/>
        <end position="107"/>
    </location>
</feature>
<dbReference type="PROSITE" id="PS01186">
    <property type="entry name" value="EGF_2"/>
    <property type="match status" value="7"/>
</dbReference>
<dbReference type="InterPro" id="IPR018097">
    <property type="entry name" value="EGF_Ca-bd_CS"/>
</dbReference>
<feature type="disulfide bond" evidence="13">
    <location>
        <begin position="32"/>
        <end position="41"/>
    </location>
</feature>
<keyword evidence="9 14" id="KW-0472">Membrane</keyword>
<dbReference type="GO" id="GO:0016330">
    <property type="term" value="P:second mitotic wave involved in compound eye morphogenesis"/>
    <property type="evidence" value="ECO:0007669"/>
    <property type="project" value="UniProtKB-ARBA"/>
</dbReference>
<evidence type="ECO:0000256" key="1">
    <source>
        <dbReference type="ARBA" id="ARBA00004479"/>
    </source>
</evidence>
<keyword evidence="8 14" id="KW-1133">Transmembrane helix</keyword>
<feature type="domain" description="DSL" evidence="18">
    <location>
        <begin position="30"/>
        <end position="74"/>
    </location>
</feature>
<dbReference type="OrthoDB" id="283575at2759"/>
<protein>
    <recommendedName>
        <fullName evidence="14">Delta-like protein</fullName>
    </recommendedName>
</protein>
<feature type="domain" description="EGF-like" evidence="17">
    <location>
        <begin position="141"/>
        <end position="179"/>
    </location>
</feature>
<dbReference type="PANTHER" id="PTHR12916">
    <property type="entry name" value="CYTOCHROME C OXIDASE POLYPEPTIDE VIC-2"/>
    <property type="match status" value="1"/>
</dbReference>
<evidence type="ECO:0000256" key="4">
    <source>
        <dbReference type="ARBA" id="ARBA00022692"/>
    </source>
</evidence>
<dbReference type="GO" id="GO:0042063">
    <property type="term" value="P:gliogenesis"/>
    <property type="evidence" value="ECO:0007669"/>
    <property type="project" value="UniProtKB-ARBA"/>
</dbReference>
<name>A0A8K0CCQ0_IGNLU</name>
<evidence type="ECO:0000256" key="15">
    <source>
        <dbReference type="SAM" id="MobiDB-lite"/>
    </source>
</evidence>
<dbReference type="GO" id="GO:0051241">
    <property type="term" value="P:negative regulation of multicellular organismal process"/>
    <property type="evidence" value="ECO:0007669"/>
    <property type="project" value="UniProtKB-ARBA"/>
</dbReference>
<keyword evidence="3 12" id="KW-0245">EGF-like domain</keyword>
<dbReference type="PROSITE" id="PS01187">
    <property type="entry name" value="EGF_CA"/>
    <property type="match status" value="2"/>
</dbReference>
<evidence type="ECO:0000256" key="9">
    <source>
        <dbReference type="ARBA" id="ARBA00023136"/>
    </source>
</evidence>
<dbReference type="GO" id="GO:0003008">
    <property type="term" value="P:system process"/>
    <property type="evidence" value="ECO:0007669"/>
    <property type="project" value="UniProtKB-ARBA"/>
</dbReference>
<evidence type="ECO:0000256" key="10">
    <source>
        <dbReference type="ARBA" id="ARBA00023157"/>
    </source>
</evidence>
<comment type="function">
    <text evidence="14">Putative Notch ligand involved in the mediation of Notch signaling.</text>
</comment>
<dbReference type="FunFam" id="2.10.25.10:FF:000230">
    <property type="entry name" value="Delta-like protein"/>
    <property type="match status" value="1"/>
</dbReference>
<feature type="disulfide bond" evidence="13">
    <location>
        <begin position="45"/>
        <end position="57"/>
    </location>
</feature>